<feature type="signal peptide" evidence="1">
    <location>
        <begin position="1"/>
        <end position="29"/>
    </location>
</feature>
<feature type="domain" description="Secretion system C-terminal sorting" evidence="2">
    <location>
        <begin position="95"/>
        <end position="163"/>
    </location>
</feature>
<keyword evidence="1" id="KW-0732">Signal</keyword>
<evidence type="ECO:0000313" key="3">
    <source>
        <dbReference type="EMBL" id="QGY43753.1"/>
    </source>
</evidence>
<protein>
    <submittedName>
        <fullName evidence="3">T9SS type A sorting domain-containing protein</fullName>
    </submittedName>
</protein>
<accession>A0A6I6JX95</accession>
<dbReference type="NCBIfam" id="TIGR04183">
    <property type="entry name" value="Por_Secre_tail"/>
    <property type="match status" value="1"/>
</dbReference>
<gene>
    <name evidence="3" type="ORF">GM418_08800</name>
</gene>
<evidence type="ECO:0000256" key="1">
    <source>
        <dbReference type="SAM" id="SignalP"/>
    </source>
</evidence>
<dbReference type="InterPro" id="IPR026444">
    <property type="entry name" value="Secre_tail"/>
</dbReference>
<reference evidence="3 4" key="1">
    <citation type="submission" date="2019-11" db="EMBL/GenBank/DDBJ databases">
        <authorList>
            <person name="Zheng R.K."/>
            <person name="Sun C.M."/>
        </authorList>
    </citation>
    <scope>NUCLEOTIDE SEQUENCE [LARGE SCALE GENOMIC DNA]</scope>
    <source>
        <strain evidence="3 4">WC007</strain>
    </source>
</reference>
<name>A0A6I6JX95_9BACT</name>
<organism evidence="3 4">
    <name type="scientific">Maribellus comscasis</name>
    <dbReference type="NCBI Taxonomy" id="2681766"/>
    <lineage>
        <taxon>Bacteria</taxon>
        <taxon>Pseudomonadati</taxon>
        <taxon>Bacteroidota</taxon>
        <taxon>Bacteroidia</taxon>
        <taxon>Marinilabiliales</taxon>
        <taxon>Prolixibacteraceae</taxon>
        <taxon>Maribellus</taxon>
    </lineage>
</organism>
<dbReference type="AlphaFoldDB" id="A0A6I6JX95"/>
<evidence type="ECO:0000313" key="4">
    <source>
        <dbReference type="Proteomes" id="UP000428260"/>
    </source>
</evidence>
<dbReference type="KEGG" id="mcos:GM418_08800"/>
<evidence type="ECO:0000259" key="2">
    <source>
        <dbReference type="Pfam" id="PF18962"/>
    </source>
</evidence>
<proteinExistence type="predicted"/>
<dbReference type="EMBL" id="CP046401">
    <property type="protein sequence ID" value="QGY43753.1"/>
    <property type="molecule type" value="Genomic_DNA"/>
</dbReference>
<sequence>MKLNFTQTFFSCIVLFLLTGTVFIIPAQAQESVNTSGGDASGSGGSVSYSIGQMVYQTHTGTNGSVAEGVQQPYEILVVTGIDEAKQISLSVMAYPNPAIDYLTLEINEFDLSDFSFRMYDMNGKLLQYKKVAGSQTSIFMGNLVSASYLVKVIRENSEIKTFKIIKK</sequence>
<dbReference type="Pfam" id="PF18962">
    <property type="entry name" value="Por_Secre_tail"/>
    <property type="match status" value="1"/>
</dbReference>
<dbReference type="RefSeq" id="WP_158865193.1">
    <property type="nucleotide sequence ID" value="NZ_CP046401.1"/>
</dbReference>
<dbReference type="Proteomes" id="UP000428260">
    <property type="component" value="Chromosome"/>
</dbReference>
<feature type="chain" id="PRO_5026066124" evidence="1">
    <location>
        <begin position="30"/>
        <end position="168"/>
    </location>
</feature>
<keyword evidence="4" id="KW-1185">Reference proteome</keyword>